<dbReference type="EMBL" id="KK116986">
    <property type="protein sequence ID" value="KFM69233.1"/>
    <property type="molecule type" value="Genomic_DNA"/>
</dbReference>
<gene>
    <name evidence="2" type="ORF">X975_22523</name>
</gene>
<evidence type="ECO:0000313" key="2">
    <source>
        <dbReference type="EMBL" id="KFM69233.1"/>
    </source>
</evidence>
<name>A0A087TVU4_STEMI</name>
<accession>A0A087TVU4</accession>
<feature type="compositionally biased region" description="Basic and acidic residues" evidence="1">
    <location>
        <begin position="114"/>
        <end position="124"/>
    </location>
</feature>
<feature type="region of interest" description="Disordered" evidence="1">
    <location>
        <begin position="1"/>
        <end position="26"/>
    </location>
</feature>
<protein>
    <submittedName>
        <fullName evidence="2">Uncharacterized protein</fullName>
    </submittedName>
</protein>
<evidence type="ECO:0000313" key="3">
    <source>
        <dbReference type="Proteomes" id="UP000054359"/>
    </source>
</evidence>
<reference evidence="2 3" key="1">
    <citation type="submission" date="2013-11" db="EMBL/GenBank/DDBJ databases">
        <title>Genome sequencing of Stegodyphus mimosarum.</title>
        <authorList>
            <person name="Bechsgaard J."/>
        </authorList>
    </citation>
    <scope>NUCLEOTIDE SEQUENCE [LARGE SCALE GENOMIC DNA]</scope>
</reference>
<dbReference type="OrthoDB" id="10565377at2759"/>
<proteinExistence type="predicted"/>
<keyword evidence="3" id="KW-1185">Reference proteome</keyword>
<organism evidence="2 3">
    <name type="scientific">Stegodyphus mimosarum</name>
    <name type="common">African social velvet spider</name>
    <dbReference type="NCBI Taxonomy" id="407821"/>
    <lineage>
        <taxon>Eukaryota</taxon>
        <taxon>Metazoa</taxon>
        <taxon>Ecdysozoa</taxon>
        <taxon>Arthropoda</taxon>
        <taxon>Chelicerata</taxon>
        <taxon>Arachnida</taxon>
        <taxon>Araneae</taxon>
        <taxon>Araneomorphae</taxon>
        <taxon>Entelegynae</taxon>
        <taxon>Eresoidea</taxon>
        <taxon>Eresidae</taxon>
        <taxon>Stegodyphus</taxon>
    </lineage>
</organism>
<feature type="non-terminal residue" evidence="2">
    <location>
        <position position="124"/>
    </location>
</feature>
<sequence length="124" mass="13112">MSESSPPEVLATKKDDSAKEAAVEETEKIDNAISNIVSSLAKNGSPSASEKDKKKSPWTAGACDDGYSSYTSTPKSLDHKNCSEGQPEKASQLPDGAIIIALSQDQVTAGSENPEERPTWSKKA</sequence>
<feature type="region of interest" description="Disordered" evidence="1">
    <location>
        <begin position="40"/>
        <end position="124"/>
    </location>
</feature>
<dbReference type="Proteomes" id="UP000054359">
    <property type="component" value="Unassembled WGS sequence"/>
</dbReference>
<dbReference type="AlphaFoldDB" id="A0A087TVU4"/>
<evidence type="ECO:0000256" key="1">
    <source>
        <dbReference type="SAM" id="MobiDB-lite"/>
    </source>
</evidence>
<feature type="compositionally biased region" description="Basic and acidic residues" evidence="1">
    <location>
        <begin position="11"/>
        <end position="26"/>
    </location>
</feature>